<dbReference type="OrthoDB" id="750178at2"/>
<keyword evidence="5" id="KW-0732">Signal</keyword>
<dbReference type="Pfam" id="PF08534">
    <property type="entry name" value="Redoxin"/>
    <property type="match status" value="1"/>
</dbReference>
<feature type="domain" description="Thioredoxin" evidence="6">
    <location>
        <begin position="235"/>
        <end position="382"/>
    </location>
</feature>
<gene>
    <name evidence="7" type="ORF">SAMN06265348_12512</name>
</gene>
<evidence type="ECO:0000313" key="8">
    <source>
        <dbReference type="Proteomes" id="UP000320300"/>
    </source>
</evidence>
<evidence type="ECO:0000259" key="6">
    <source>
        <dbReference type="PROSITE" id="PS51352"/>
    </source>
</evidence>
<dbReference type="CDD" id="cd02966">
    <property type="entry name" value="TlpA_like_family"/>
    <property type="match status" value="1"/>
</dbReference>
<sequence length="382" mass="42619">MKKGIFLSIALLISYLCHAQGYKVKIKLNNPQNYKLKMAYFPNDKLVLDSSAVLEDGWMVFKGKVDEPIVANIFMPGNQALAIHVKGGVIPGPYLNFVLSNDVIEVTGDANTIYAAKIKGGKANNEWATIKDQEMALEGKSWAATKASYSNQKDTALSAAAGRIYQEKTVKRNQLQKQFIADNPTSLVSLYFLSGMINDLSFEEMKATYDQLGNDYKNVSYGKDLGIKLQNLQKTAVGQTAIAINKKDINGKPVTLETLRGKYVLLDFWGSWCGPCRASHPHLKEMYSKYKDQGFEILGIAEEHGKTLEENKRYWQKAITDDGLTWLQVLNNEDQNVFDAVSAYGISAFPTKLLLDKEGKIIARYVGDAKEIDATLKNIFKN</sequence>
<keyword evidence="8" id="KW-1185">Reference proteome</keyword>
<dbReference type="AlphaFoldDB" id="A0A521FU65"/>
<accession>A0A521FU65</accession>
<keyword evidence="4" id="KW-0676">Redox-active center</keyword>
<name>A0A521FU65_9SPHI</name>
<evidence type="ECO:0000256" key="4">
    <source>
        <dbReference type="ARBA" id="ARBA00023284"/>
    </source>
</evidence>
<keyword evidence="3" id="KW-1015">Disulfide bond</keyword>
<evidence type="ECO:0000256" key="2">
    <source>
        <dbReference type="ARBA" id="ARBA00022748"/>
    </source>
</evidence>
<evidence type="ECO:0000313" key="7">
    <source>
        <dbReference type="EMBL" id="SMO99703.1"/>
    </source>
</evidence>
<dbReference type="Pfam" id="PF14289">
    <property type="entry name" value="DUF4369"/>
    <property type="match status" value="1"/>
</dbReference>
<feature type="chain" id="PRO_5021837279" evidence="5">
    <location>
        <begin position="20"/>
        <end position="382"/>
    </location>
</feature>
<proteinExistence type="predicted"/>
<dbReference type="PANTHER" id="PTHR42852:SF6">
    <property type="entry name" value="THIOL:DISULFIDE INTERCHANGE PROTEIN DSBE"/>
    <property type="match status" value="1"/>
</dbReference>
<feature type="signal peptide" evidence="5">
    <location>
        <begin position="1"/>
        <end position="19"/>
    </location>
</feature>
<evidence type="ECO:0000256" key="5">
    <source>
        <dbReference type="SAM" id="SignalP"/>
    </source>
</evidence>
<dbReference type="InterPro" id="IPR017937">
    <property type="entry name" value="Thioredoxin_CS"/>
</dbReference>
<dbReference type="InterPro" id="IPR050553">
    <property type="entry name" value="Thioredoxin_ResA/DsbE_sf"/>
</dbReference>
<dbReference type="EMBL" id="FXTN01000025">
    <property type="protein sequence ID" value="SMO99703.1"/>
    <property type="molecule type" value="Genomic_DNA"/>
</dbReference>
<dbReference type="PANTHER" id="PTHR42852">
    <property type="entry name" value="THIOL:DISULFIDE INTERCHANGE PROTEIN DSBE"/>
    <property type="match status" value="1"/>
</dbReference>
<dbReference type="PROSITE" id="PS51352">
    <property type="entry name" value="THIOREDOXIN_2"/>
    <property type="match status" value="1"/>
</dbReference>
<evidence type="ECO:0000256" key="1">
    <source>
        <dbReference type="ARBA" id="ARBA00004196"/>
    </source>
</evidence>
<dbReference type="GO" id="GO:0030313">
    <property type="term" value="C:cell envelope"/>
    <property type="evidence" value="ECO:0007669"/>
    <property type="project" value="UniProtKB-SubCell"/>
</dbReference>
<keyword evidence="7" id="KW-0413">Isomerase</keyword>
<dbReference type="RefSeq" id="WP_142531363.1">
    <property type="nucleotide sequence ID" value="NZ_CBCSJO010000022.1"/>
</dbReference>
<dbReference type="PROSITE" id="PS00194">
    <property type="entry name" value="THIOREDOXIN_1"/>
    <property type="match status" value="1"/>
</dbReference>
<dbReference type="SUPFAM" id="SSF52833">
    <property type="entry name" value="Thioredoxin-like"/>
    <property type="match status" value="1"/>
</dbReference>
<dbReference type="Proteomes" id="UP000320300">
    <property type="component" value="Unassembled WGS sequence"/>
</dbReference>
<dbReference type="Gene3D" id="3.40.30.10">
    <property type="entry name" value="Glutaredoxin"/>
    <property type="match status" value="1"/>
</dbReference>
<dbReference type="GO" id="GO:0016491">
    <property type="term" value="F:oxidoreductase activity"/>
    <property type="evidence" value="ECO:0007669"/>
    <property type="project" value="InterPro"/>
</dbReference>
<dbReference type="GO" id="GO:0016853">
    <property type="term" value="F:isomerase activity"/>
    <property type="evidence" value="ECO:0007669"/>
    <property type="project" value="UniProtKB-KW"/>
</dbReference>
<dbReference type="InterPro" id="IPR013740">
    <property type="entry name" value="Redoxin"/>
</dbReference>
<reference evidence="7 8" key="1">
    <citation type="submission" date="2017-05" db="EMBL/GenBank/DDBJ databases">
        <authorList>
            <person name="Varghese N."/>
            <person name="Submissions S."/>
        </authorList>
    </citation>
    <scope>NUCLEOTIDE SEQUENCE [LARGE SCALE GENOMIC DNA]</scope>
    <source>
        <strain evidence="7 8">DSM 19036</strain>
    </source>
</reference>
<dbReference type="InterPro" id="IPR025380">
    <property type="entry name" value="DUF4369"/>
</dbReference>
<keyword evidence="2" id="KW-0201">Cytochrome c-type biogenesis</keyword>
<dbReference type="GO" id="GO:0017004">
    <property type="term" value="P:cytochrome complex assembly"/>
    <property type="evidence" value="ECO:0007669"/>
    <property type="project" value="UniProtKB-KW"/>
</dbReference>
<dbReference type="InterPro" id="IPR013766">
    <property type="entry name" value="Thioredoxin_domain"/>
</dbReference>
<protein>
    <submittedName>
        <fullName evidence="7">Thiol-disulfide isomerase or thioredoxin</fullName>
    </submittedName>
</protein>
<dbReference type="InterPro" id="IPR036249">
    <property type="entry name" value="Thioredoxin-like_sf"/>
</dbReference>
<comment type="subcellular location">
    <subcellularLocation>
        <location evidence="1">Cell envelope</location>
    </subcellularLocation>
</comment>
<organism evidence="7 8">
    <name type="scientific">Pedobacter westerhofensis</name>
    <dbReference type="NCBI Taxonomy" id="425512"/>
    <lineage>
        <taxon>Bacteria</taxon>
        <taxon>Pseudomonadati</taxon>
        <taxon>Bacteroidota</taxon>
        <taxon>Sphingobacteriia</taxon>
        <taxon>Sphingobacteriales</taxon>
        <taxon>Sphingobacteriaceae</taxon>
        <taxon>Pedobacter</taxon>
    </lineage>
</organism>
<evidence type="ECO:0000256" key="3">
    <source>
        <dbReference type="ARBA" id="ARBA00023157"/>
    </source>
</evidence>